<sequence>MTARACNTARGTNKSFYAPNTKCYYPADAIRRFRDPVEGWCIGVTDKNVDANWTHEQRLTRMREDTRIINNWLARYGDGDPESDSDPDEE</sequence>
<dbReference type="Proteomes" id="UP000242287">
    <property type="component" value="Unassembled WGS sequence"/>
</dbReference>
<proteinExistence type="predicted"/>
<accession>A0A2A9NEF7</accession>
<dbReference type="EMBL" id="KZ302063">
    <property type="protein sequence ID" value="PFH48428.1"/>
    <property type="molecule type" value="Genomic_DNA"/>
</dbReference>
<dbReference type="AlphaFoldDB" id="A0A2A9NEF7"/>
<organism evidence="1 2">
    <name type="scientific">Amanita thiersii Skay4041</name>
    <dbReference type="NCBI Taxonomy" id="703135"/>
    <lineage>
        <taxon>Eukaryota</taxon>
        <taxon>Fungi</taxon>
        <taxon>Dikarya</taxon>
        <taxon>Basidiomycota</taxon>
        <taxon>Agaricomycotina</taxon>
        <taxon>Agaricomycetes</taxon>
        <taxon>Agaricomycetidae</taxon>
        <taxon>Agaricales</taxon>
        <taxon>Pluteineae</taxon>
        <taxon>Amanitaceae</taxon>
        <taxon>Amanita</taxon>
    </lineage>
</organism>
<evidence type="ECO:0000313" key="2">
    <source>
        <dbReference type="Proteomes" id="UP000242287"/>
    </source>
</evidence>
<keyword evidence="2" id="KW-1185">Reference proteome</keyword>
<gene>
    <name evidence="1" type="ORF">AMATHDRAFT_65549</name>
</gene>
<name>A0A2A9NEF7_9AGAR</name>
<evidence type="ECO:0000313" key="1">
    <source>
        <dbReference type="EMBL" id="PFH48428.1"/>
    </source>
</evidence>
<protein>
    <submittedName>
        <fullName evidence="1">Uncharacterized protein</fullName>
    </submittedName>
</protein>
<reference evidence="1 2" key="1">
    <citation type="submission" date="2014-02" db="EMBL/GenBank/DDBJ databases">
        <title>Transposable element dynamics among asymbiotic and ectomycorrhizal Amanita fungi.</title>
        <authorList>
            <consortium name="DOE Joint Genome Institute"/>
            <person name="Hess J."/>
            <person name="Skrede I."/>
            <person name="Wolfe B."/>
            <person name="LaButti K."/>
            <person name="Ohm R.A."/>
            <person name="Grigoriev I.V."/>
            <person name="Pringle A."/>
        </authorList>
    </citation>
    <scope>NUCLEOTIDE SEQUENCE [LARGE SCALE GENOMIC DNA]</scope>
    <source>
        <strain evidence="1 2">SKay4041</strain>
    </source>
</reference>